<dbReference type="InterPro" id="IPR039576">
    <property type="entry name" value="APBB1/2/3"/>
</dbReference>
<dbReference type="GO" id="GO:0016787">
    <property type="term" value="F:hydrolase activity"/>
    <property type="evidence" value="ECO:0007669"/>
    <property type="project" value="UniProtKB-KW"/>
</dbReference>
<dbReference type="GO" id="GO:0001540">
    <property type="term" value="F:amyloid-beta binding"/>
    <property type="evidence" value="ECO:0007669"/>
    <property type="project" value="InterPro"/>
</dbReference>
<evidence type="ECO:0000256" key="3">
    <source>
        <dbReference type="ARBA" id="ARBA00022737"/>
    </source>
</evidence>
<dbReference type="PROSITE" id="PS50020">
    <property type="entry name" value="WW_DOMAIN_2"/>
    <property type="match status" value="1"/>
</dbReference>
<dbReference type="SUPFAM" id="SSF51045">
    <property type="entry name" value="WW domain"/>
    <property type="match status" value="1"/>
</dbReference>
<accession>A0AAN7PF63</accession>
<dbReference type="InterPro" id="IPR001202">
    <property type="entry name" value="WW_dom"/>
</dbReference>
<evidence type="ECO:0000256" key="5">
    <source>
        <dbReference type="ARBA" id="ARBA00022963"/>
    </source>
</evidence>
<dbReference type="FunFam" id="2.30.29.30:FF:000317">
    <property type="entry name" value="Amyloid beta A4 protein-binding family B member"/>
    <property type="match status" value="1"/>
</dbReference>
<feature type="domain" description="PID" evidence="9">
    <location>
        <begin position="367"/>
        <end position="495"/>
    </location>
</feature>
<feature type="compositionally biased region" description="Polar residues" evidence="8">
    <location>
        <begin position="182"/>
        <end position="198"/>
    </location>
</feature>
<dbReference type="Gene3D" id="2.20.70.10">
    <property type="match status" value="1"/>
</dbReference>
<evidence type="ECO:0000256" key="7">
    <source>
        <dbReference type="ARBA" id="ARBA00023180"/>
    </source>
</evidence>
<dbReference type="InterPro" id="IPR036020">
    <property type="entry name" value="WW_dom_sf"/>
</dbReference>
<dbReference type="FunFam" id="2.30.29.30:FF:000034">
    <property type="entry name" value="amyloid beta A4 precursor protein-binding family B member 2"/>
    <property type="match status" value="1"/>
</dbReference>
<dbReference type="CDD" id="cd00201">
    <property type="entry name" value="WW"/>
    <property type="match status" value="1"/>
</dbReference>
<keyword evidence="7" id="KW-0325">Glycoprotein</keyword>
<feature type="compositionally biased region" description="Polar residues" evidence="8">
    <location>
        <begin position="163"/>
        <end position="174"/>
    </location>
</feature>
<comment type="similarity">
    <text evidence="1">Belongs to the AB hydrolase superfamily. Lipase family.</text>
</comment>
<dbReference type="FunFam" id="3.40.50.1820:FF:000021">
    <property type="entry name" value="Lipase"/>
    <property type="match status" value="1"/>
</dbReference>
<proteinExistence type="inferred from homology"/>
<dbReference type="Gene3D" id="3.40.50.1820">
    <property type="entry name" value="alpha/beta hydrolase"/>
    <property type="match status" value="1"/>
</dbReference>
<dbReference type="Pfam" id="PF04083">
    <property type="entry name" value="Abhydro_lipase"/>
    <property type="match status" value="1"/>
</dbReference>
<protein>
    <submittedName>
        <fullName evidence="11">Uncharacterized protein</fullName>
    </submittedName>
</protein>
<dbReference type="PROSITE" id="PS01179">
    <property type="entry name" value="PID"/>
    <property type="match status" value="2"/>
</dbReference>
<dbReference type="Proteomes" id="UP001353858">
    <property type="component" value="Unassembled WGS sequence"/>
</dbReference>
<dbReference type="InterPro" id="IPR006020">
    <property type="entry name" value="PTB/PI_dom"/>
</dbReference>
<comment type="caution">
    <text evidence="11">The sequence shown here is derived from an EMBL/GenBank/DDBJ whole genome shotgun (WGS) entry which is preliminary data.</text>
</comment>
<keyword evidence="12" id="KW-1185">Reference proteome</keyword>
<dbReference type="CDD" id="cd01272">
    <property type="entry name" value="PTB1_Fe65"/>
    <property type="match status" value="1"/>
</dbReference>
<feature type="domain" description="WW" evidence="10">
    <location>
        <begin position="262"/>
        <end position="294"/>
    </location>
</feature>
<dbReference type="InterPro" id="IPR029058">
    <property type="entry name" value="AB_hydrolase_fold"/>
</dbReference>
<feature type="region of interest" description="Disordered" evidence="8">
    <location>
        <begin position="515"/>
        <end position="545"/>
    </location>
</feature>
<evidence type="ECO:0000256" key="8">
    <source>
        <dbReference type="SAM" id="MobiDB-lite"/>
    </source>
</evidence>
<feature type="compositionally biased region" description="Polar residues" evidence="8">
    <location>
        <begin position="535"/>
        <end position="545"/>
    </location>
</feature>
<dbReference type="GO" id="GO:0016042">
    <property type="term" value="P:lipid catabolic process"/>
    <property type="evidence" value="ECO:0007669"/>
    <property type="project" value="UniProtKB-KW"/>
</dbReference>
<dbReference type="InterPro" id="IPR011993">
    <property type="entry name" value="PH-like_dom_sf"/>
</dbReference>
<feature type="region of interest" description="Disordered" evidence="8">
    <location>
        <begin position="237"/>
        <end position="276"/>
    </location>
</feature>
<evidence type="ECO:0000313" key="11">
    <source>
        <dbReference type="EMBL" id="KAK4887245.1"/>
    </source>
</evidence>
<sequence length="1173" mass="132705">MLVLALNCTNTKSSGSGSLSSCSNADEGNEKHSLCPGMLCGEFYRAPLGLQLSFSDTRSPYSSLLALVQGMAAITANAAHDDEDIFLENGLLSYENPNYHLDPSRLDDALNSNTDELYEELYQELDDICNMGTGMKGPLSSGPGRKGYASLDIGSMGVDITTGPVTNIDSSNYTDNRRDGESNGNDTMGPMDTNTNASRPRYNICEKTAKNNKDNREEDIGIPHIVGHLNNDLYAIPVKRRNQKSPDEIESSSPDKERSDETDLPPGWEKHEDNDGPYYWHIKSGTIQREIPIIPGNEKLDTKNNFNKDTDNIISKFENGMITSVTRSSTSSALDLESDDRKRKEELAFKRRSYPARPEPESKERPIRFAVRSLGWVEIAEDDLTPERSSKAVNKCIVDLSLGRNDLLDVVGRWGDGKDLFMDLDEGALKLIDPENLTVLNTQPIHTIRVWGVGRDNGRDFAYVARDRSTRKHMCHVFRCDMPARTIANTLRDICKKIMIERSLQQNLAKPIDINGRGLATRPTNLPTEHRRSNRNGQTLITQSFPTPMEEPKKVLRAQYLGNTQVSQATGMEILNEAIDRMVSTIPQKEWQSVNVAVAPSMISIQQPNDDKLIAECRVRYLSFLGIGKNVKQCAFIMHTAQDIFMAHIFHCEPSSGALCKTVEAACKRRLHLNYYRRRLFYVTDVENWVYDQIAVLVNQQLHVHTKDTQNCSCRIFLICLKVDTVWYSVGSKYPKYMFFSFCKRSKVIYMAMVDVKNTLVFFIGLSFLTNCFSQIIITQYDDDDGNKALYTNDVDDDDFNPDSMLTPPQIIRRHGYQSESHVVETSDGYLLTLHRIPKNKIGRSGEQPVLIQHGLLSSSADFLFTGEKKSLAFILADLGYDVWLGNSRGNTYSEGHVSLPIDSDEFWNFTFHEMALYDVPSMLTYITNITGKSGETIYIGHSMGTTMFYAMASLLPEFARNNVKVMVGLAPVAYMTHINSPIKYFAPFVKDLQWLAKYLGIRQFLPHGLLMKFLSYHCEQLQIERFICEQVIFAVCGFDETQFDTKLLSSVLNHAPAGSSSKTIIHYAQEIYYKGDFMQFDYGKKGNMIQYGTPSPPRYNVSKIDVPTYFMYGDNDWLADEIDVQTLAQAVNNSIGVYRVPYKLFNHVDFIWARDAPELVYKQLIDVIAKYK</sequence>
<evidence type="ECO:0000256" key="1">
    <source>
        <dbReference type="ARBA" id="ARBA00010701"/>
    </source>
</evidence>
<dbReference type="GO" id="GO:0006355">
    <property type="term" value="P:regulation of DNA-templated transcription"/>
    <property type="evidence" value="ECO:0007669"/>
    <property type="project" value="TreeGrafter"/>
</dbReference>
<dbReference type="SUPFAM" id="SSF53474">
    <property type="entry name" value="alpha/beta-Hydrolases"/>
    <property type="match status" value="1"/>
</dbReference>
<dbReference type="CDD" id="cd01271">
    <property type="entry name" value="PTB2_Fe65"/>
    <property type="match status" value="1"/>
</dbReference>
<feature type="region of interest" description="Disordered" evidence="8">
    <location>
        <begin position="162"/>
        <end position="199"/>
    </location>
</feature>
<dbReference type="InterPro" id="IPR006693">
    <property type="entry name" value="AB_hydrolase_lipase"/>
</dbReference>
<dbReference type="AlphaFoldDB" id="A0AAN7PF63"/>
<evidence type="ECO:0000256" key="2">
    <source>
        <dbReference type="ARBA" id="ARBA00022729"/>
    </source>
</evidence>
<dbReference type="GO" id="GO:0005634">
    <property type="term" value="C:nucleus"/>
    <property type="evidence" value="ECO:0007669"/>
    <property type="project" value="TreeGrafter"/>
</dbReference>
<dbReference type="SMART" id="SM00462">
    <property type="entry name" value="PTB"/>
    <property type="match status" value="2"/>
</dbReference>
<gene>
    <name evidence="11" type="ORF">RN001_003516</name>
</gene>
<keyword evidence="4" id="KW-0378">Hydrolase</keyword>
<evidence type="ECO:0000259" key="9">
    <source>
        <dbReference type="PROSITE" id="PS01179"/>
    </source>
</evidence>
<dbReference type="GO" id="GO:0005737">
    <property type="term" value="C:cytoplasm"/>
    <property type="evidence" value="ECO:0007669"/>
    <property type="project" value="TreeGrafter"/>
</dbReference>
<reference evidence="12" key="1">
    <citation type="submission" date="2023-01" db="EMBL/GenBank/DDBJ databases">
        <title>Key to firefly adult light organ development and bioluminescence: homeobox transcription factors regulate luciferase expression and transportation to peroxisome.</title>
        <authorList>
            <person name="Fu X."/>
        </authorList>
    </citation>
    <scope>NUCLEOTIDE SEQUENCE [LARGE SCALE GENOMIC DNA]</scope>
</reference>
<feature type="domain" description="PID" evidence="9">
    <location>
        <begin position="556"/>
        <end position="655"/>
    </location>
</feature>
<keyword evidence="2" id="KW-0732">Signal</keyword>
<evidence type="ECO:0000313" key="12">
    <source>
        <dbReference type="Proteomes" id="UP001353858"/>
    </source>
</evidence>
<organism evidence="11 12">
    <name type="scientific">Aquatica leii</name>
    <dbReference type="NCBI Taxonomy" id="1421715"/>
    <lineage>
        <taxon>Eukaryota</taxon>
        <taxon>Metazoa</taxon>
        <taxon>Ecdysozoa</taxon>
        <taxon>Arthropoda</taxon>
        <taxon>Hexapoda</taxon>
        <taxon>Insecta</taxon>
        <taxon>Pterygota</taxon>
        <taxon>Neoptera</taxon>
        <taxon>Endopterygota</taxon>
        <taxon>Coleoptera</taxon>
        <taxon>Polyphaga</taxon>
        <taxon>Elateriformia</taxon>
        <taxon>Elateroidea</taxon>
        <taxon>Lampyridae</taxon>
        <taxon>Luciolinae</taxon>
        <taxon>Aquatica</taxon>
    </lineage>
</organism>
<dbReference type="PANTHER" id="PTHR14058">
    <property type="entry name" value="AMYLOID BETA A4 PRECURSOR PROTEIN-BINDING FAMILY B"/>
    <property type="match status" value="1"/>
</dbReference>
<keyword evidence="6" id="KW-0443">Lipid metabolism</keyword>
<evidence type="ECO:0000256" key="6">
    <source>
        <dbReference type="ARBA" id="ARBA00023098"/>
    </source>
</evidence>
<evidence type="ECO:0000256" key="4">
    <source>
        <dbReference type="ARBA" id="ARBA00022801"/>
    </source>
</evidence>
<dbReference type="Pfam" id="PF00640">
    <property type="entry name" value="PID"/>
    <property type="match status" value="2"/>
</dbReference>
<name>A0AAN7PF63_9COLE</name>
<dbReference type="Gene3D" id="2.30.29.30">
    <property type="entry name" value="Pleckstrin-homology domain (PH domain)/Phosphotyrosine-binding domain (PTB)"/>
    <property type="match status" value="2"/>
</dbReference>
<dbReference type="PANTHER" id="PTHR14058:SF8">
    <property type="entry name" value="PROTEIN FE65 HOMOLOG"/>
    <property type="match status" value="1"/>
</dbReference>
<dbReference type="SUPFAM" id="SSF50729">
    <property type="entry name" value="PH domain-like"/>
    <property type="match status" value="2"/>
</dbReference>
<evidence type="ECO:0000259" key="10">
    <source>
        <dbReference type="PROSITE" id="PS50020"/>
    </source>
</evidence>
<keyword evidence="3" id="KW-0677">Repeat</keyword>
<keyword evidence="5" id="KW-0442">Lipid degradation</keyword>
<dbReference type="EMBL" id="JARPUR010000001">
    <property type="protein sequence ID" value="KAK4887245.1"/>
    <property type="molecule type" value="Genomic_DNA"/>
</dbReference>